<proteinExistence type="predicted"/>
<organism evidence="1 2">
    <name type="scientific">Paenibacillus dendritiformis C454</name>
    <dbReference type="NCBI Taxonomy" id="1131935"/>
    <lineage>
        <taxon>Bacteria</taxon>
        <taxon>Bacillati</taxon>
        <taxon>Bacillota</taxon>
        <taxon>Bacilli</taxon>
        <taxon>Bacillales</taxon>
        <taxon>Paenibacillaceae</taxon>
        <taxon>Paenibacillus</taxon>
    </lineage>
</organism>
<gene>
    <name evidence="1" type="ORF">PDENDC454_25144</name>
</gene>
<evidence type="ECO:0000313" key="2">
    <source>
        <dbReference type="Proteomes" id="UP000003900"/>
    </source>
</evidence>
<dbReference type="RefSeq" id="WP_006679505.1">
    <property type="nucleotide sequence ID" value="NZ_AHKH01000124.1"/>
</dbReference>
<comment type="caution">
    <text evidence="1">The sequence shown here is derived from an EMBL/GenBank/DDBJ whole genome shotgun (WGS) entry which is preliminary data.</text>
</comment>
<keyword evidence="2" id="KW-1185">Reference proteome</keyword>
<dbReference type="Proteomes" id="UP000003900">
    <property type="component" value="Unassembled WGS sequence"/>
</dbReference>
<name>H3SN80_9BACL</name>
<accession>H3SN80</accession>
<protein>
    <submittedName>
        <fullName evidence="1">Uncharacterized protein</fullName>
    </submittedName>
</protein>
<dbReference type="AlphaFoldDB" id="H3SN80"/>
<feature type="non-terminal residue" evidence="1">
    <location>
        <position position="1"/>
    </location>
</feature>
<evidence type="ECO:0000313" key="1">
    <source>
        <dbReference type="EMBL" id="EHQ59467.1"/>
    </source>
</evidence>
<dbReference type="EMBL" id="AHKH01000124">
    <property type="protein sequence ID" value="EHQ59467.1"/>
    <property type="molecule type" value="Genomic_DNA"/>
</dbReference>
<reference evidence="1 2" key="1">
    <citation type="journal article" date="2012" name="J. Bacteriol.">
        <title>Genome Sequence of the Pattern-Forming Social Bacterium Paenibacillus dendritiformis C454 Chiral Morphotype.</title>
        <authorList>
            <person name="Sirota-Madi A."/>
            <person name="Olender T."/>
            <person name="Helman Y."/>
            <person name="Brainis I."/>
            <person name="Finkelshtein A."/>
            <person name="Roth D."/>
            <person name="Hagai E."/>
            <person name="Leshkowitz D."/>
            <person name="Brodsky L."/>
            <person name="Galatenko V."/>
            <person name="Nikolaev V."/>
            <person name="Gutnick D.L."/>
            <person name="Lancet D."/>
            <person name="Ben-Jacob E."/>
        </authorList>
    </citation>
    <scope>NUCLEOTIDE SEQUENCE [LARGE SCALE GENOMIC DNA]</scope>
    <source>
        <strain evidence="1 2">C454</strain>
    </source>
</reference>
<sequence>KILHSFSFSPQIPSNPAKMEEIAAPLQEFLFADRASRKKLQNCSFGRSSRMARTSPCFHRARNVHAIATFYS</sequence>